<comment type="catalytic activity">
    <reaction evidence="5 6">
        <text>O-phospho-L-threonyl-[protein] + H2O = L-threonyl-[protein] + phosphate</text>
        <dbReference type="Rhea" id="RHEA:47004"/>
        <dbReference type="Rhea" id="RHEA-COMP:11060"/>
        <dbReference type="Rhea" id="RHEA-COMP:11605"/>
        <dbReference type="ChEBI" id="CHEBI:15377"/>
        <dbReference type="ChEBI" id="CHEBI:30013"/>
        <dbReference type="ChEBI" id="CHEBI:43474"/>
        <dbReference type="ChEBI" id="CHEBI:61977"/>
        <dbReference type="EC" id="3.1.3.16"/>
    </reaction>
</comment>
<feature type="compositionally biased region" description="Acidic residues" evidence="7">
    <location>
        <begin position="529"/>
        <end position="543"/>
    </location>
</feature>
<comment type="caution">
    <text evidence="10">The sequence shown here is derived from an EMBL/GenBank/DDBJ whole genome shotgun (WGS) entry which is preliminary data.</text>
</comment>
<dbReference type="GO" id="GO:0005634">
    <property type="term" value="C:nucleus"/>
    <property type="evidence" value="ECO:0007669"/>
    <property type="project" value="UniProtKB-SubCell"/>
</dbReference>
<dbReference type="PROSITE" id="PS50172">
    <property type="entry name" value="BRCT"/>
    <property type="match status" value="1"/>
</dbReference>
<dbReference type="STRING" id="329046.A0A1Y2BPK8"/>
<dbReference type="PROSITE" id="PS50969">
    <property type="entry name" value="FCP1"/>
    <property type="match status" value="1"/>
</dbReference>
<feature type="domain" description="BRCT" evidence="8">
    <location>
        <begin position="367"/>
        <end position="442"/>
    </location>
</feature>
<reference evidence="10 11" key="1">
    <citation type="submission" date="2016-07" db="EMBL/GenBank/DDBJ databases">
        <title>Pervasive Adenine N6-methylation of Active Genes in Fungi.</title>
        <authorList>
            <consortium name="DOE Joint Genome Institute"/>
            <person name="Mondo S.J."/>
            <person name="Dannebaum R.O."/>
            <person name="Kuo R.C."/>
            <person name="Labutti K."/>
            <person name="Haridas S."/>
            <person name="Kuo A."/>
            <person name="Salamov A."/>
            <person name="Ahrendt S.R."/>
            <person name="Lipzen A."/>
            <person name="Sullivan W."/>
            <person name="Andreopoulos W.B."/>
            <person name="Clum A."/>
            <person name="Lindquist E."/>
            <person name="Daum C."/>
            <person name="Ramamoorthy G.K."/>
            <person name="Gryganskyi A."/>
            <person name="Culley D."/>
            <person name="Magnuson J.K."/>
            <person name="James T.Y."/>
            <person name="O'Malley M.A."/>
            <person name="Stajich J.E."/>
            <person name="Spatafora J.W."/>
            <person name="Visel A."/>
            <person name="Grigoriev I.V."/>
        </authorList>
    </citation>
    <scope>NUCLEOTIDE SEQUENCE [LARGE SCALE GENOMIC DNA]</scope>
    <source>
        <strain evidence="10 11">JEL800</strain>
    </source>
</reference>
<comment type="catalytic activity">
    <reaction evidence="4 6">
        <text>O-phospho-L-seryl-[protein] + H2O = L-seryl-[protein] + phosphate</text>
        <dbReference type="Rhea" id="RHEA:20629"/>
        <dbReference type="Rhea" id="RHEA-COMP:9863"/>
        <dbReference type="Rhea" id="RHEA-COMP:11604"/>
        <dbReference type="ChEBI" id="CHEBI:15377"/>
        <dbReference type="ChEBI" id="CHEBI:29999"/>
        <dbReference type="ChEBI" id="CHEBI:43474"/>
        <dbReference type="ChEBI" id="CHEBI:83421"/>
        <dbReference type="EC" id="3.1.3.16"/>
    </reaction>
</comment>
<sequence>MSTGLAPSDECSHDVVFKGLCVMCSKDVSGPVFGNSGAGATINMTVDGRILVSQKAAERLERETAERLHKERKLSLILDLDQTVIHATVDPTVGEWMNDTNNPSFPALTNVFKFVLPEAPTVYYIKLRPGTFEFLEKASKLYELHIYTMGTRNYAEAVARIIDPQRRLFNDRILSRDESGSFQEKKISRLFPGEGERMAVIVDDRGDVWGWCRNLIRIKPYDFFVGIGDINEPLGANGKAAANQLKQTGVLPATILPASSSSSESTTPEAQQEIKEDILALVATETAALTETPEVAAKHLQETLSQIQQHAIHRQEVSRPLKDRPVLHDNDTELEEIMQRLERIHREYFGMLDEEGDCDVRDVMDGLRKRVLRGCEVVLSGVVPVGFDQRRHDLYRFATIFGAGTDKVHKAVKQGGIHVVHPDWLYHTAIAWKRLPEESYRLVKEKSRPTSANASSTQTPMGSSADQSESLDDEVDEQVNIGGIDWSAMDAEIEAEMDSSDEDENEGEAVEKDDDDFDVWAEIEGAMGDLEEDEDSSDGGVDGEDGKKRKRSPSPFSSSKK</sequence>
<comment type="subcellular location">
    <subcellularLocation>
        <location evidence="1 6">Nucleus</location>
    </subcellularLocation>
</comment>
<evidence type="ECO:0000256" key="5">
    <source>
        <dbReference type="ARBA" id="ARBA00048336"/>
    </source>
</evidence>
<feature type="region of interest" description="Disordered" evidence="7">
    <location>
        <begin position="495"/>
        <end position="561"/>
    </location>
</feature>
<protein>
    <recommendedName>
        <fullName evidence="6">RNA polymerase II subunit A C-terminal domain phosphatase</fullName>
        <ecNumber evidence="6">3.1.3.16</ecNumber>
    </recommendedName>
</protein>
<dbReference type="AlphaFoldDB" id="A0A1Y2BPK8"/>
<feature type="compositionally biased region" description="Acidic residues" evidence="7">
    <location>
        <begin position="495"/>
        <end position="521"/>
    </location>
</feature>
<dbReference type="InterPro" id="IPR023214">
    <property type="entry name" value="HAD_sf"/>
</dbReference>
<evidence type="ECO:0000259" key="8">
    <source>
        <dbReference type="PROSITE" id="PS50172"/>
    </source>
</evidence>
<dbReference type="Proteomes" id="UP000193642">
    <property type="component" value="Unassembled WGS sequence"/>
</dbReference>
<dbReference type="Gene3D" id="3.40.50.10190">
    <property type="entry name" value="BRCT domain"/>
    <property type="match status" value="1"/>
</dbReference>
<dbReference type="EC" id="3.1.3.16" evidence="6"/>
<dbReference type="CDD" id="cd17729">
    <property type="entry name" value="BRCT_CTDP1"/>
    <property type="match status" value="1"/>
</dbReference>
<dbReference type="OrthoDB" id="10249888at2759"/>
<dbReference type="InterPro" id="IPR039189">
    <property type="entry name" value="Fcp1"/>
</dbReference>
<dbReference type="EMBL" id="MCGO01000054">
    <property type="protein sequence ID" value="ORY36688.1"/>
    <property type="molecule type" value="Genomic_DNA"/>
</dbReference>
<gene>
    <name evidence="10" type="ORF">BCR33DRAFT_855130</name>
</gene>
<evidence type="ECO:0000256" key="1">
    <source>
        <dbReference type="ARBA" id="ARBA00004123"/>
    </source>
</evidence>
<evidence type="ECO:0000313" key="11">
    <source>
        <dbReference type="Proteomes" id="UP000193642"/>
    </source>
</evidence>
<organism evidence="10 11">
    <name type="scientific">Rhizoclosmatium globosum</name>
    <dbReference type="NCBI Taxonomy" id="329046"/>
    <lineage>
        <taxon>Eukaryota</taxon>
        <taxon>Fungi</taxon>
        <taxon>Fungi incertae sedis</taxon>
        <taxon>Chytridiomycota</taxon>
        <taxon>Chytridiomycota incertae sedis</taxon>
        <taxon>Chytridiomycetes</taxon>
        <taxon>Chytridiales</taxon>
        <taxon>Chytriomycetaceae</taxon>
        <taxon>Rhizoclosmatium</taxon>
    </lineage>
</organism>
<evidence type="ECO:0000256" key="3">
    <source>
        <dbReference type="ARBA" id="ARBA00023242"/>
    </source>
</evidence>
<dbReference type="InterPro" id="IPR001357">
    <property type="entry name" value="BRCT_dom"/>
</dbReference>
<dbReference type="SUPFAM" id="SSF56784">
    <property type="entry name" value="HAD-like"/>
    <property type="match status" value="1"/>
</dbReference>
<dbReference type="Pfam" id="PF03031">
    <property type="entry name" value="NIF"/>
    <property type="match status" value="1"/>
</dbReference>
<feature type="domain" description="FCP1 homology" evidence="9">
    <location>
        <begin position="69"/>
        <end position="245"/>
    </location>
</feature>
<dbReference type="PANTHER" id="PTHR23081:SF36">
    <property type="entry name" value="RNA POLYMERASE II SUBUNIT A C-TERMINAL DOMAIN PHOSPHATASE"/>
    <property type="match status" value="1"/>
</dbReference>
<dbReference type="InterPro" id="IPR011947">
    <property type="entry name" value="FCP1_euk"/>
</dbReference>
<dbReference type="InterPro" id="IPR036412">
    <property type="entry name" value="HAD-like_sf"/>
</dbReference>
<dbReference type="InterPro" id="IPR004274">
    <property type="entry name" value="FCP1_dom"/>
</dbReference>
<evidence type="ECO:0000313" key="10">
    <source>
        <dbReference type="EMBL" id="ORY36688.1"/>
    </source>
</evidence>
<evidence type="ECO:0000256" key="4">
    <source>
        <dbReference type="ARBA" id="ARBA00047761"/>
    </source>
</evidence>
<accession>A0A1Y2BPK8</accession>
<dbReference type="CDD" id="cd07521">
    <property type="entry name" value="HAD_FCP1-like"/>
    <property type="match status" value="1"/>
</dbReference>
<keyword evidence="11" id="KW-1185">Reference proteome</keyword>
<evidence type="ECO:0000256" key="6">
    <source>
        <dbReference type="RuleBase" id="RU366066"/>
    </source>
</evidence>
<evidence type="ECO:0000256" key="2">
    <source>
        <dbReference type="ARBA" id="ARBA00022801"/>
    </source>
</evidence>
<dbReference type="Gene3D" id="3.40.50.1000">
    <property type="entry name" value="HAD superfamily/HAD-like"/>
    <property type="match status" value="1"/>
</dbReference>
<proteinExistence type="predicted"/>
<dbReference type="SUPFAM" id="SSF52113">
    <property type="entry name" value="BRCT domain"/>
    <property type="match status" value="1"/>
</dbReference>
<keyword evidence="3 6" id="KW-0539">Nucleus</keyword>
<evidence type="ECO:0000256" key="7">
    <source>
        <dbReference type="SAM" id="MobiDB-lite"/>
    </source>
</evidence>
<comment type="function">
    <text evidence="6">This promotes the activity of RNA polymerase II.</text>
</comment>
<dbReference type="PANTHER" id="PTHR23081">
    <property type="entry name" value="RNA POLYMERASE II CTD PHOSPHATASE"/>
    <property type="match status" value="1"/>
</dbReference>
<dbReference type="SMART" id="SM00577">
    <property type="entry name" value="CPDc"/>
    <property type="match status" value="1"/>
</dbReference>
<feature type="region of interest" description="Disordered" evidence="7">
    <location>
        <begin position="443"/>
        <end position="475"/>
    </location>
</feature>
<keyword evidence="2 6" id="KW-0378">Hydrolase</keyword>
<dbReference type="NCBIfam" id="TIGR02250">
    <property type="entry name" value="FCP1_euk"/>
    <property type="match status" value="1"/>
</dbReference>
<name>A0A1Y2BPK8_9FUNG</name>
<dbReference type="GO" id="GO:0008420">
    <property type="term" value="F:RNA polymerase II CTD heptapeptide repeat phosphatase activity"/>
    <property type="evidence" value="ECO:0007669"/>
    <property type="project" value="UniProtKB-UniRule"/>
</dbReference>
<feature type="compositionally biased region" description="Polar residues" evidence="7">
    <location>
        <begin position="449"/>
        <end position="468"/>
    </location>
</feature>
<dbReference type="InterPro" id="IPR036420">
    <property type="entry name" value="BRCT_dom_sf"/>
</dbReference>
<evidence type="ECO:0000259" key="9">
    <source>
        <dbReference type="PROSITE" id="PS50969"/>
    </source>
</evidence>